<comment type="caution">
    <text evidence="1">The sequence shown here is derived from an EMBL/GenBank/DDBJ whole genome shotgun (WGS) entry which is preliminary data.</text>
</comment>
<organism evidence="1 2">
    <name type="scientific">Rhizobium aethiopicum</name>
    <dbReference type="NCBI Taxonomy" id="1138170"/>
    <lineage>
        <taxon>Bacteria</taxon>
        <taxon>Pseudomonadati</taxon>
        <taxon>Pseudomonadota</taxon>
        <taxon>Alphaproteobacteria</taxon>
        <taxon>Hyphomicrobiales</taxon>
        <taxon>Rhizobiaceae</taxon>
        <taxon>Rhizobium/Agrobacterium group</taxon>
        <taxon>Rhizobium</taxon>
    </lineage>
</organism>
<accession>A0A7W6QAN7</accession>
<sequence>MASIFDAHDDGSYDGLAPADCDPEREHREHAAYWSRVHYVEDELTLAAEPREAACNTRAASFALDAIRRYAFDRAGPRLLPCHRDELLVLLMRAKDNIGWSLIWRNVPSDDRAVDAAIEAAAAMIALWGEVEPWKDRPADLLADVRDRARWLQNELHNASLELSIRERQRARTISAVERIKAHALGGNHAA</sequence>
<evidence type="ECO:0000313" key="2">
    <source>
        <dbReference type="Proteomes" id="UP000524492"/>
    </source>
</evidence>
<protein>
    <submittedName>
        <fullName evidence="1">Uncharacterized protein</fullName>
    </submittedName>
</protein>
<dbReference type="AlphaFoldDB" id="A0A7W6QAN7"/>
<keyword evidence="2" id="KW-1185">Reference proteome</keyword>
<dbReference type="RefSeq" id="WP_184458732.1">
    <property type="nucleotide sequence ID" value="NZ_JACIFV010000016.1"/>
</dbReference>
<proteinExistence type="predicted"/>
<name>A0A7W6QAN7_9HYPH</name>
<reference evidence="1 2" key="1">
    <citation type="submission" date="2020-08" db="EMBL/GenBank/DDBJ databases">
        <title>Genomic Encyclopedia of Type Strains, Phase IV (KMG-V): Genome sequencing to study the core and pangenomes of soil and plant-associated prokaryotes.</title>
        <authorList>
            <person name="Whitman W."/>
        </authorList>
    </citation>
    <scope>NUCLEOTIDE SEQUENCE [LARGE SCALE GENOMIC DNA]</scope>
    <source>
        <strain evidence="1 2">SEMIA 4074</strain>
    </source>
</reference>
<gene>
    <name evidence="1" type="ORF">GGD53_004230</name>
</gene>
<dbReference type="Proteomes" id="UP000524492">
    <property type="component" value="Unassembled WGS sequence"/>
</dbReference>
<evidence type="ECO:0000313" key="1">
    <source>
        <dbReference type="EMBL" id="MBB4194056.1"/>
    </source>
</evidence>
<dbReference type="EMBL" id="JACIFV010000016">
    <property type="protein sequence ID" value="MBB4194056.1"/>
    <property type="molecule type" value="Genomic_DNA"/>
</dbReference>